<feature type="transmembrane region" description="Helical" evidence="5">
    <location>
        <begin position="136"/>
        <end position="153"/>
    </location>
</feature>
<evidence type="ECO:0000313" key="8">
    <source>
        <dbReference type="Proteomes" id="UP000288212"/>
    </source>
</evidence>
<feature type="transmembrane region" description="Helical" evidence="5">
    <location>
        <begin position="84"/>
        <end position="104"/>
    </location>
</feature>
<evidence type="ECO:0000256" key="4">
    <source>
        <dbReference type="ARBA" id="ARBA00023136"/>
    </source>
</evidence>
<dbReference type="Proteomes" id="UP000288212">
    <property type="component" value="Unassembled WGS sequence"/>
</dbReference>
<keyword evidence="3 5" id="KW-1133">Transmembrane helix</keyword>
<comment type="caution">
    <text evidence="7">The sequence shown here is derived from an EMBL/GenBank/DDBJ whole genome shotgun (WGS) entry which is preliminary data.</text>
</comment>
<dbReference type="Gene3D" id="1.20.1540.10">
    <property type="entry name" value="Rhomboid-like"/>
    <property type="match status" value="1"/>
</dbReference>
<keyword evidence="4 5" id="KW-0472">Membrane</keyword>
<evidence type="ECO:0000313" key="7">
    <source>
        <dbReference type="EMBL" id="RUO21452.1"/>
    </source>
</evidence>
<protein>
    <submittedName>
        <fullName evidence="7">Rhombosortase</fullName>
    </submittedName>
</protein>
<proteinExistence type="predicted"/>
<feature type="transmembrane region" description="Helical" evidence="5">
    <location>
        <begin position="165"/>
        <end position="189"/>
    </location>
</feature>
<dbReference type="GO" id="GO:0004252">
    <property type="term" value="F:serine-type endopeptidase activity"/>
    <property type="evidence" value="ECO:0007669"/>
    <property type="project" value="InterPro"/>
</dbReference>
<sequence>MIHLPLERQYLVPAAMMSLLLVLFYSLPDRAHDLLSYQSDLIAAGEWWRLFSGQLLHFELSHLGLNVAGIWVMYLLFAEHAASWRYAILIGTLTLLIGIAMYYFAPSMQYYVGFSAVLYGIFAWGACLDIQRKIRLGYLLLVGMVAKVSWEMWQGPIAIGAADTSGLAVAAHFWGVVSGIIVALAWIAVRRYRRHKRHSPT</sequence>
<dbReference type="InterPro" id="IPR022764">
    <property type="entry name" value="Peptidase_S54_rhomboid_dom"/>
</dbReference>
<dbReference type="AlphaFoldDB" id="A0A432VXP3"/>
<organism evidence="7 8">
    <name type="scientific">Aliidiomarina haloalkalitolerans</name>
    <dbReference type="NCBI Taxonomy" id="859059"/>
    <lineage>
        <taxon>Bacteria</taxon>
        <taxon>Pseudomonadati</taxon>
        <taxon>Pseudomonadota</taxon>
        <taxon>Gammaproteobacteria</taxon>
        <taxon>Alteromonadales</taxon>
        <taxon>Idiomarinaceae</taxon>
        <taxon>Aliidiomarina</taxon>
    </lineage>
</organism>
<dbReference type="GO" id="GO:0016020">
    <property type="term" value="C:membrane"/>
    <property type="evidence" value="ECO:0007669"/>
    <property type="project" value="UniProtKB-SubCell"/>
</dbReference>
<evidence type="ECO:0000256" key="5">
    <source>
        <dbReference type="SAM" id="Phobius"/>
    </source>
</evidence>
<dbReference type="RefSeq" id="WP_126790429.1">
    <property type="nucleotide sequence ID" value="NZ_PIPI01000001.1"/>
</dbReference>
<accession>A0A432VXP3</accession>
<feature type="transmembrane region" description="Helical" evidence="5">
    <location>
        <begin position="10"/>
        <end position="27"/>
    </location>
</feature>
<dbReference type="EMBL" id="PIPI01000001">
    <property type="protein sequence ID" value="RUO21452.1"/>
    <property type="molecule type" value="Genomic_DNA"/>
</dbReference>
<name>A0A432VXP3_9GAMM</name>
<reference evidence="7 8" key="1">
    <citation type="journal article" date="2011" name="Front. Microbiol.">
        <title>Genomic signatures of strain selection and enhancement in Bacillus atrophaeus var. globigii, a historical biowarfare simulant.</title>
        <authorList>
            <person name="Gibbons H.S."/>
            <person name="Broomall S.M."/>
            <person name="McNew L.A."/>
            <person name="Daligault H."/>
            <person name="Chapman C."/>
            <person name="Bruce D."/>
            <person name="Karavis M."/>
            <person name="Krepps M."/>
            <person name="McGregor P.A."/>
            <person name="Hong C."/>
            <person name="Park K.H."/>
            <person name="Akmal A."/>
            <person name="Feldman A."/>
            <person name="Lin J.S."/>
            <person name="Chang W.E."/>
            <person name="Higgs B.W."/>
            <person name="Demirev P."/>
            <person name="Lindquist J."/>
            <person name="Liem A."/>
            <person name="Fochler E."/>
            <person name="Read T.D."/>
            <person name="Tapia R."/>
            <person name="Johnson S."/>
            <person name="Bishop-Lilly K.A."/>
            <person name="Detter C."/>
            <person name="Han C."/>
            <person name="Sozhamannan S."/>
            <person name="Rosenzweig C.N."/>
            <person name="Skowronski E.W."/>
        </authorList>
    </citation>
    <scope>NUCLEOTIDE SEQUENCE [LARGE SCALE GENOMIC DNA]</scope>
    <source>
        <strain evidence="7 8">AK5</strain>
    </source>
</reference>
<feature type="transmembrane region" description="Helical" evidence="5">
    <location>
        <begin position="55"/>
        <end position="77"/>
    </location>
</feature>
<evidence type="ECO:0000259" key="6">
    <source>
        <dbReference type="Pfam" id="PF01694"/>
    </source>
</evidence>
<dbReference type="PANTHER" id="PTHR43066">
    <property type="entry name" value="RHOMBOID-RELATED PROTEIN"/>
    <property type="match status" value="1"/>
</dbReference>
<evidence type="ECO:0000256" key="3">
    <source>
        <dbReference type="ARBA" id="ARBA00022989"/>
    </source>
</evidence>
<dbReference type="InterPro" id="IPR035952">
    <property type="entry name" value="Rhomboid-like_sf"/>
</dbReference>
<keyword evidence="2 5" id="KW-0812">Transmembrane</keyword>
<keyword evidence="8" id="KW-1185">Reference proteome</keyword>
<feature type="transmembrane region" description="Helical" evidence="5">
    <location>
        <begin position="110"/>
        <end position="129"/>
    </location>
</feature>
<comment type="subcellular location">
    <subcellularLocation>
        <location evidence="1">Membrane</location>
        <topology evidence="1">Multi-pass membrane protein</topology>
    </subcellularLocation>
</comment>
<evidence type="ECO:0000256" key="2">
    <source>
        <dbReference type="ARBA" id="ARBA00022692"/>
    </source>
</evidence>
<dbReference type="NCBIfam" id="TIGR03902">
    <property type="entry name" value="rhom_GG_sort"/>
    <property type="match status" value="1"/>
</dbReference>
<dbReference type="OrthoDB" id="196054at2"/>
<evidence type="ECO:0000256" key="1">
    <source>
        <dbReference type="ARBA" id="ARBA00004141"/>
    </source>
</evidence>
<feature type="domain" description="Peptidase S54 rhomboid" evidence="6">
    <location>
        <begin position="45"/>
        <end position="185"/>
    </location>
</feature>
<gene>
    <name evidence="7" type="primary">rrtA</name>
    <name evidence="7" type="ORF">CWE06_00915</name>
</gene>
<dbReference type="SUPFAM" id="SSF144091">
    <property type="entry name" value="Rhomboid-like"/>
    <property type="match status" value="1"/>
</dbReference>
<dbReference type="InterPro" id="IPR023826">
    <property type="entry name" value="Rhom-like_SP_proteobac"/>
</dbReference>
<dbReference type="Pfam" id="PF01694">
    <property type="entry name" value="Rhomboid"/>
    <property type="match status" value="1"/>
</dbReference>